<keyword evidence="2" id="KW-1185">Reference proteome</keyword>
<accession>A0A9W7VZ11</accession>
<dbReference type="EMBL" id="RIBY02002311">
    <property type="protein sequence ID" value="KAH9819905.1"/>
    <property type="molecule type" value="Genomic_DNA"/>
</dbReference>
<evidence type="ECO:0000313" key="2">
    <source>
        <dbReference type="Proteomes" id="UP001138500"/>
    </source>
</evidence>
<dbReference type="Proteomes" id="UP001138500">
    <property type="component" value="Unassembled WGS sequence"/>
</dbReference>
<organism evidence="1 2">
    <name type="scientific">Teratosphaeria destructans</name>
    <dbReference type="NCBI Taxonomy" id="418781"/>
    <lineage>
        <taxon>Eukaryota</taxon>
        <taxon>Fungi</taxon>
        <taxon>Dikarya</taxon>
        <taxon>Ascomycota</taxon>
        <taxon>Pezizomycotina</taxon>
        <taxon>Dothideomycetes</taxon>
        <taxon>Dothideomycetidae</taxon>
        <taxon>Mycosphaerellales</taxon>
        <taxon>Teratosphaeriaceae</taxon>
        <taxon>Teratosphaeria</taxon>
    </lineage>
</organism>
<proteinExistence type="predicted"/>
<evidence type="ECO:0000313" key="1">
    <source>
        <dbReference type="EMBL" id="KAH9819905.1"/>
    </source>
</evidence>
<gene>
    <name evidence="1" type="ORF">Tdes44962_MAKER00894</name>
</gene>
<comment type="caution">
    <text evidence="1">The sequence shown here is derived from an EMBL/GenBank/DDBJ whole genome shotgun (WGS) entry which is preliminary data.</text>
</comment>
<protein>
    <submittedName>
        <fullName evidence="1">Uncharacterized protein</fullName>
    </submittedName>
</protein>
<dbReference type="AlphaFoldDB" id="A0A9W7VZ11"/>
<name>A0A9W7VZ11_9PEZI</name>
<reference evidence="1 2" key="2">
    <citation type="journal article" date="2021" name="Curr. Genet.">
        <title>Genetic response to nitrogen starvation in the aggressive Eucalyptus foliar pathogen Teratosphaeria destructans.</title>
        <authorList>
            <person name="Havenga M."/>
            <person name="Wingfield B.D."/>
            <person name="Wingfield M.J."/>
            <person name="Dreyer L.L."/>
            <person name="Roets F."/>
            <person name="Aylward J."/>
        </authorList>
    </citation>
    <scope>NUCLEOTIDE SEQUENCE [LARGE SCALE GENOMIC DNA]</scope>
    <source>
        <strain evidence="1">CMW44962</strain>
    </source>
</reference>
<sequence length="83" mass="9032">MTKRVTPAWAVASNALMAPSWSTVLVRSGFPAPAPADQMTAVTWFSRMVWARSSTELDSMDCTMGLPPRPSMAGIWSGLRMTL</sequence>
<reference evidence="1 2" key="1">
    <citation type="journal article" date="2018" name="IMA Fungus">
        <title>IMA Genome-F 10: Nine draft genome sequences of Claviceps purpurea s.lat., including C. arundinis, C. humidiphila, and C. cf. spartinae, pseudomolecules for the pitch canker pathogen Fusarium circinatum, draft genome of Davidsoniella eucalypti, Grosmannia galeiformis, Quambalaria eucalypti, and Teratosphaeria destructans.</title>
        <authorList>
            <person name="Wingfield B.D."/>
            <person name="Liu M."/>
            <person name="Nguyen H.D."/>
            <person name="Lane F.A."/>
            <person name="Morgan S.W."/>
            <person name="De Vos L."/>
            <person name="Wilken P.M."/>
            <person name="Duong T.A."/>
            <person name="Aylward J."/>
            <person name="Coetzee M.P."/>
            <person name="Dadej K."/>
            <person name="De Beer Z.W."/>
            <person name="Findlay W."/>
            <person name="Havenga M."/>
            <person name="Kolarik M."/>
            <person name="Menzies J.G."/>
            <person name="Naidoo K."/>
            <person name="Pochopski O."/>
            <person name="Shoukouhi P."/>
            <person name="Santana Q.C."/>
            <person name="Seifert K.A."/>
            <person name="Soal N."/>
            <person name="Steenkamp E.T."/>
            <person name="Tatham C.T."/>
            <person name="van der Nest M.A."/>
            <person name="Wingfield M.J."/>
        </authorList>
    </citation>
    <scope>NUCLEOTIDE SEQUENCE [LARGE SCALE GENOMIC DNA]</scope>
    <source>
        <strain evidence="1">CMW44962</strain>
    </source>
</reference>